<dbReference type="InterPro" id="IPR036496">
    <property type="entry name" value="CathepsinC_exc_dom_sf"/>
</dbReference>
<dbReference type="InterPro" id="IPR013128">
    <property type="entry name" value="Peptidase_C1A"/>
</dbReference>
<dbReference type="SUPFAM" id="SSF54001">
    <property type="entry name" value="Cysteine proteinases"/>
    <property type="match status" value="1"/>
</dbReference>
<reference evidence="24" key="1">
    <citation type="submission" date="2025-08" db="UniProtKB">
        <authorList>
            <consortium name="RefSeq"/>
        </authorList>
    </citation>
    <scope>IDENTIFICATION</scope>
    <source>
        <tissue evidence="24">Muscle</tissue>
    </source>
</reference>
<comment type="function">
    <text evidence="20">Thiol protease. Has dipeptidylpeptidase activity. Active against a broad range of dipeptide substrates composed of both polar and hydrophobic amino acids. Proline cannot occupy the P1 position and arginine cannot occupy the P2 position of the substrate. Can act as both an exopeptidase and endopeptidase. Activates serine proteases such as elastase, cathepsin G and granzymes A and B.</text>
</comment>
<dbReference type="CDD" id="cd02621">
    <property type="entry name" value="Peptidase_C1A_CathepsinC"/>
    <property type="match status" value="1"/>
</dbReference>
<name>A0A8B7RI65_HIPAR</name>
<evidence type="ECO:0000256" key="3">
    <source>
        <dbReference type="ARBA" id="ARBA00004371"/>
    </source>
</evidence>
<dbReference type="InterPro" id="IPR014882">
    <property type="entry name" value="CathepsinC_exc"/>
</dbReference>
<keyword evidence="11" id="KW-0865">Zymogen</keyword>
<dbReference type="OrthoDB" id="3789175at2759"/>
<dbReference type="Gene3D" id="3.90.70.10">
    <property type="entry name" value="Cysteine proteinases"/>
    <property type="match status" value="1"/>
</dbReference>
<evidence type="ECO:0000256" key="7">
    <source>
        <dbReference type="ARBA" id="ARBA00014709"/>
    </source>
</evidence>
<dbReference type="FunFam" id="3.90.70.10:FF:000062">
    <property type="entry name" value="Dipeptidyl peptidase 1"/>
    <property type="match status" value="1"/>
</dbReference>
<keyword evidence="9" id="KW-0378">Hydrolase</keyword>
<evidence type="ECO:0000259" key="22">
    <source>
        <dbReference type="SMART" id="SM00645"/>
    </source>
</evidence>
<dbReference type="InterPro" id="IPR000169">
    <property type="entry name" value="Pept_cys_AS"/>
</dbReference>
<dbReference type="KEGG" id="hai:109383277"/>
<evidence type="ECO:0000256" key="8">
    <source>
        <dbReference type="ARBA" id="ARBA00022670"/>
    </source>
</evidence>
<accession>A0A8B7RI65</accession>
<dbReference type="AlphaFoldDB" id="A0A8B7RI65"/>
<keyword evidence="14" id="KW-0868">Chloride</keyword>
<evidence type="ECO:0000256" key="1">
    <source>
        <dbReference type="ARBA" id="ARBA00000738"/>
    </source>
</evidence>
<dbReference type="SMART" id="SM00645">
    <property type="entry name" value="Pept_C1"/>
    <property type="match status" value="1"/>
</dbReference>
<dbReference type="PROSITE" id="PS00139">
    <property type="entry name" value="THIOL_PROTEASE_CYS"/>
    <property type="match status" value="1"/>
</dbReference>
<proteinExistence type="inferred from homology"/>
<dbReference type="InterPro" id="IPR038765">
    <property type="entry name" value="Papain-like_cys_pep_sf"/>
</dbReference>
<evidence type="ECO:0000256" key="6">
    <source>
        <dbReference type="ARBA" id="ARBA00012059"/>
    </source>
</evidence>
<dbReference type="FunFam" id="2.40.128.80:FF:000001">
    <property type="entry name" value="Dipeptidyl peptidase 1"/>
    <property type="match status" value="1"/>
</dbReference>
<dbReference type="CTD" id="1075"/>
<dbReference type="GO" id="GO:0006508">
    <property type="term" value="P:proteolysis"/>
    <property type="evidence" value="ECO:0007669"/>
    <property type="project" value="UniProtKB-KW"/>
</dbReference>
<evidence type="ECO:0000256" key="10">
    <source>
        <dbReference type="ARBA" id="ARBA00022807"/>
    </source>
</evidence>
<keyword evidence="8" id="KW-0645">Protease</keyword>
<gene>
    <name evidence="24" type="primary">CTSC</name>
</gene>
<dbReference type="PROSITE" id="PS00639">
    <property type="entry name" value="THIOL_PROTEASE_HIS"/>
    <property type="match status" value="1"/>
</dbReference>
<dbReference type="GO" id="GO:0008234">
    <property type="term" value="F:cysteine-type peptidase activity"/>
    <property type="evidence" value="ECO:0007669"/>
    <property type="project" value="UniProtKB-KW"/>
</dbReference>
<evidence type="ECO:0000313" key="23">
    <source>
        <dbReference type="Proteomes" id="UP000694851"/>
    </source>
</evidence>
<dbReference type="GO" id="GO:0005764">
    <property type="term" value="C:lysosome"/>
    <property type="evidence" value="ECO:0007669"/>
    <property type="project" value="UniProtKB-SubCell"/>
</dbReference>
<dbReference type="PROSITE" id="PS00640">
    <property type="entry name" value="THIOL_PROTEASE_ASN"/>
    <property type="match status" value="1"/>
</dbReference>
<dbReference type="InterPro" id="IPR025661">
    <property type="entry name" value="Pept_asp_AS"/>
</dbReference>
<feature type="domain" description="Peptidase C1A papain C-terminal" evidence="22">
    <location>
        <begin position="229"/>
        <end position="455"/>
    </location>
</feature>
<comment type="subcellular location">
    <subcellularLocation>
        <location evidence="3">Lysosome</location>
    </subcellularLocation>
</comment>
<dbReference type="RefSeq" id="XP_019499105.1">
    <property type="nucleotide sequence ID" value="XM_019643560.1"/>
</dbReference>
<comment type="cofactor">
    <cofactor evidence="2">
        <name>chloride</name>
        <dbReference type="ChEBI" id="CHEBI:17996"/>
    </cofactor>
</comment>
<dbReference type="SUPFAM" id="SSF75001">
    <property type="entry name" value="Dipeptidyl peptidase I (cathepsin C), exclusion domain"/>
    <property type="match status" value="1"/>
</dbReference>
<evidence type="ECO:0000256" key="13">
    <source>
        <dbReference type="ARBA" id="ARBA00023180"/>
    </source>
</evidence>
<keyword evidence="23" id="KW-1185">Reference proteome</keyword>
<evidence type="ECO:0000256" key="9">
    <source>
        <dbReference type="ARBA" id="ARBA00022801"/>
    </source>
</evidence>
<sequence>MGPWSRSLPAALLLLLCGVSTSHCDTPANCTYPDLLGTWVFQVGRGGSRQDVNCSVMGPPEKKVVVHLKKLDTAYDDFGNSGHFTIIYNQGFEIVLNDYKWFAFFKYKEEGGKVTSLCHETMIGWVHDVLGRNWACFTGKKMETTFENVNTAHLKSLQEKYSNRLYKYNHDFVKAINTVQKSWTATTYMEYETLTLTEMMRRSGGHNRRIPRPKPAPLTAEIHEKVLHLPTSWDWRNVRGTNFVTPVRNQASCGSCYSFASMGMMEARIRILTNNTQTPILSPQEVVSCSQYAQGCQGGFPYLIAGKYAQDFGLVEEACFPYTGSDSPCKLTDCFRYYSSEYHYVGGFYGGCNEALMKLELVHHGPMAVAFEVYDDFLHYRKGIYHHTGLQDPFNPFELTNHAVLLVGYGTDPASGLDYWIIKNSWGTSWGEDGYFRIRRGTDECAVESIAMAATPIPKL</sequence>
<keyword evidence="13" id="KW-0325">Glycoprotein</keyword>
<organism evidence="23 24">
    <name type="scientific">Hipposideros armiger</name>
    <name type="common">Great Himalayan leaf-nosed bat</name>
    <dbReference type="NCBI Taxonomy" id="186990"/>
    <lineage>
        <taxon>Eukaryota</taxon>
        <taxon>Metazoa</taxon>
        <taxon>Chordata</taxon>
        <taxon>Craniata</taxon>
        <taxon>Vertebrata</taxon>
        <taxon>Euteleostomi</taxon>
        <taxon>Mammalia</taxon>
        <taxon>Eutheria</taxon>
        <taxon>Laurasiatheria</taxon>
        <taxon>Chiroptera</taxon>
        <taxon>Yinpterochiroptera</taxon>
        <taxon>Rhinolophoidea</taxon>
        <taxon>Hipposideridae</taxon>
        <taxon>Hipposideros</taxon>
    </lineage>
</organism>
<evidence type="ECO:0000313" key="24">
    <source>
        <dbReference type="RefSeq" id="XP_019499105.1"/>
    </source>
</evidence>
<keyword evidence="21" id="KW-0732">Signal</keyword>
<dbReference type="Gene3D" id="2.40.128.80">
    <property type="entry name" value="Cathepsin C, exclusion domain"/>
    <property type="match status" value="1"/>
</dbReference>
<evidence type="ECO:0000256" key="19">
    <source>
        <dbReference type="ARBA" id="ARBA00032961"/>
    </source>
</evidence>
<evidence type="ECO:0000256" key="16">
    <source>
        <dbReference type="ARBA" id="ARBA00029762"/>
    </source>
</evidence>
<dbReference type="InterPro" id="IPR000668">
    <property type="entry name" value="Peptidase_C1A_C"/>
</dbReference>
<dbReference type="InterPro" id="IPR025660">
    <property type="entry name" value="Pept_his_AS"/>
</dbReference>
<keyword evidence="10" id="KW-0788">Thiol protease</keyword>
<protein>
    <recommendedName>
        <fullName evidence="7">Dipeptidyl peptidase 1</fullName>
        <ecNumber evidence="6">3.4.14.1</ecNumber>
    </recommendedName>
    <alternativeName>
        <fullName evidence="17">Cathepsin C</fullName>
    </alternativeName>
    <alternativeName>
        <fullName evidence="16">Cathepsin J</fullName>
    </alternativeName>
    <alternativeName>
        <fullName evidence="19">Dipeptidyl peptidase I</fullName>
    </alternativeName>
    <alternativeName>
        <fullName evidence="18">Dipeptidyl transferase</fullName>
    </alternativeName>
</protein>
<evidence type="ECO:0000256" key="14">
    <source>
        <dbReference type="ARBA" id="ARBA00023214"/>
    </source>
</evidence>
<feature type="chain" id="PRO_5034814275" description="Dipeptidyl peptidase 1" evidence="21">
    <location>
        <begin position="25"/>
        <end position="460"/>
    </location>
</feature>
<evidence type="ECO:0000256" key="20">
    <source>
        <dbReference type="ARBA" id="ARBA00045556"/>
    </source>
</evidence>
<comment type="catalytic activity">
    <reaction evidence="1">
        <text>Release of an N-terminal dipeptide, Xaa-Yaa-|-Zaa-, except when Xaa is Arg or Lys, or Yaa or Zaa is Pro.</text>
        <dbReference type="EC" id="3.4.14.1"/>
    </reaction>
</comment>
<evidence type="ECO:0000256" key="11">
    <source>
        <dbReference type="ARBA" id="ARBA00023145"/>
    </source>
</evidence>
<comment type="subunit">
    <text evidence="5">Tetramer of heterotrimers consisting of exclusion domain, heavy- and light chains.</text>
</comment>
<evidence type="ECO:0000256" key="4">
    <source>
        <dbReference type="ARBA" id="ARBA00008455"/>
    </source>
</evidence>
<keyword evidence="15" id="KW-0458">Lysosome</keyword>
<evidence type="ECO:0000256" key="17">
    <source>
        <dbReference type="ARBA" id="ARBA00029779"/>
    </source>
</evidence>
<feature type="signal peptide" evidence="21">
    <location>
        <begin position="1"/>
        <end position="24"/>
    </location>
</feature>
<dbReference type="Pfam" id="PF00112">
    <property type="entry name" value="Peptidase_C1"/>
    <property type="match status" value="1"/>
</dbReference>
<evidence type="ECO:0000256" key="12">
    <source>
        <dbReference type="ARBA" id="ARBA00023157"/>
    </source>
</evidence>
<dbReference type="GO" id="GO:0008239">
    <property type="term" value="F:dipeptidyl-peptidase activity"/>
    <property type="evidence" value="ECO:0007669"/>
    <property type="project" value="UniProtKB-EC"/>
</dbReference>
<evidence type="ECO:0000256" key="15">
    <source>
        <dbReference type="ARBA" id="ARBA00023228"/>
    </source>
</evidence>
<comment type="similarity">
    <text evidence="4">Belongs to the peptidase C1 family.</text>
</comment>
<dbReference type="Pfam" id="PF08773">
    <property type="entry name" value="CathepsinC_exc"/>
    <property type="match status" value="1"/>
</dbReference>
<dbReference type="EC" id="3.4.14.1" evidence="6"/>
<evidence type="ECO:0000256" key="18">
    <source>
        <dbReference type="ARBA" id="ARBA00030778"/>
    </source>
</evidence>
<evidence type="ECO:0000256" key="21">
    <source>
        <dbReference type="SAM" id="SignalP"/>
    </source>
</evidence>
<dbReference type="Proteomes" id="UP000694851">
    <property type="component" value="Unplaced"/>
</dbReference>
<dbReference type="GeneID" id="109383277"/>
<evidence type="ECO:0000256" key="5">
    <source>
        <dbReference type="ARBA" id="ARBA00011610"/>
    </source>
</evidence>
<evidence type="ECO:0000256" key="2">
    <source>
        <dbReference type="ARBA" id="ARBA00001923"/>
    </source>
</evidence>
<dbReference type="PANTHER" id="PTHR12411">
    <property type="entry name" value="CYSTEINE PROTEASE FAMILY C1-RELATED"/>
    <property type="match status" value="1"/>
</dbReference>
<keyword evidence="12" id="KW-1015">Disulfide bond</keyword>
<dbReference type="PRINTS" id="PR00705">
    <property type="entry name" value="PAPAIN"/>
</dbReference>
<dbReference type="InterPro" id="IPR039412">
    <property type="entry name" value="CatC"/>
</dbReference>